<evidence type="ECO:0000313" key="2">
    <source>
        <dbReference type="EMBL" id="KAG5646638.1"/>
    </source>
</evidence>
<dbReference type="AlphaFoldDB" id="A0A9P7GDD7"/>
<dbReference type="InterPro" id="IPR040144">
    <property type="entry name" value="RAP1GDS1"/>
</dbReference>
<dbReference type="PANTHER" id="PTHR10957">
    <property type="entry name" value="RAP1 GTPASE-GDP DISSOCIATION STIMULATOR 1"/>
    <property type="match status" value="1"/>
</dbReference>
<protein>
    <submittedName>
        <fullName evidence="2">Uncharacterized protein</fullName>
    </submittedName>
</protein>
<feature type="compositionally biased region" description="Low complexity" evidence="1">
    <location>
        <begin position="588"/>
        <end position="598"/>
    </location>
</feature>
<gene>
    <name evidence="2" type="ORF">DXG03_002628</name>
</gene>
<dbReference type="Proteomes" id="UP000775547">
    <property type="component" value="Unassembled WGS sequence"/>
</dbReference>
<feature type="region of interest" description="Disordered" evidence="1">
    <location>
        <begin position="588"/>
        <end position="609"/>
    </location>
</feature>
<dbReference type="InterPro" id="IPR016024">
    <property type="entry name" value="ARM-type_fold"/>
</dbReference>
<reference evidence="2" key="1">
    <citation type="submission" date="2020-07" db="EMBL/GenBank/DDBJ databases">
        <authorList>
            <person name="Nieuwenhuis M."/>
            <person name="Van De Peppel L.J.J."/>
        </authorList>
    </citation>
    <scope>NUCLEOTIDE SEQUENCE</scope>
    <source>
        <strain evidence="2">AP01</strain>
        <tissue evidence="2">Mycelium</tissue>
    </source>
</reference>
<evidence type="ECO:0000256" key="1">
    <source>
        <dbReference type="SAM" id="MobiDB-lite"/>
    </source>
</evidence>
<comment type="caution">
    <text evidence="2">The sequence shown here is derived from an EMBL/GenBank/DDBJ whole genome shotgun (WGS) entry which is preliminary data.</text>
</comment>
<dbReference type="SUPFAM" id="SSF48371">
    <property type="entry name" value="ARM repeat"/>
    <property type="match status" value="1"/>
</dbReference>
<keyword evidence="3" id="KW-1185">Reference proteome</keyword>
<organism evidence="2 3">
    <name type="scientific">Asterophora parasitica</name>
    <dbReference type="NCBI Taxonomy" id="117018"/>
    <lineage>
        <taxon>Eukaryota</taxon>
        <taxon>Fungi</taxon>
        <taxon>Dikarya</taxon>
        <taxon>Basidiomycota</taxon>
        <taxon>Agaricomycotina</taxon>
        <taxon>Agaricomycetes</taxon>
        <taxon>Agaricomycetidae</taxon>
        <taxon>Agaricales</taxon>
        <taxon>Tricholomatineae</taxon>
        <taxon>Lyophyllaceae</taxon>
        <taxon>Asterophora</taxon>
    </lineage>
</organism>
<accession>A0A9P7GDD7</accession>
<dbReference type="EMBL" id="JABCKV010000018">
    <property type="protein sequence ID" value="KAG5646638.1"/>
    <property type="molecule type" value="Genomic_DNA"/>
</dbReference>
<name>A0A9P7GDD7_9AGAR</name>
<evidence type="ECO:0000313" key="3">
    <source>
        <dbReference type="Proteomes" id="UP000775547"/>
    </source>
</evidence>
<proteinExistence type="predicted"/>
<dbReference type="OrthoDB" id="26149at2759"/>
<dbReference type="GO" id="GO:0005085">
    <property type="term" value="F:guanyl-nucleotide exchange factor activity"/>
    <property type="evidence" value="ECO:0007669"/>
    <property type="project" value="InterPro"/>
</dbReference>
<sequence>MGEPSTDLIALQQRFSTLLQEIRNSESDNSWVEVENVAQALANGLRSKGGPVDNHTVLGKTALPRTLTSLFTSALHGSGIPDDKFTSVVFELLRVAANICLDHNENRSRLLEAGFPQAITSLLEGYVELIPSPPHTNPLDLSDAHLKIIRTSIGALLNASLGYEPVKMRLISLEAPLTILKLSTAIYPTGYWTNASPDETNLDAPSEGSWGLRFGLSDWAWRAISELKDVKGESEAINKDEKFASNLIDADYENLQESCTLLESLSLDLEDIRLSLARGLNFPSEHSGVPCLAIVLDFIEHGTYPSTWNSPVFDNVEKERKQKAFNICKAALIKTVVEVAGESRNEDVLWDDSEPGQPGGPFVSRMVTWLKRYVHDMDATTAEGAPNAQSILDREDMKTSAQLVSPPHSLAPDLTSTHLLSPNTDIKVKHGVLGLLKHLAQASASSLVIHSALGRAGVIRRIAASGVWDEKTDAMAGFVQLSAIGVVKHIPTVDSQPSPIAAGSVNKEDLLENQRKRSAAIRTVLTPECASILATLVGRSGQYPLLINEGVVALSLLSTHKEGGLLVLDALMTSINVGEVTSLPDVGSDVGSAGDVGSTPPTTPSAHPRLNVPRHPLDMLIFTLKNVDNPVNFPVEVRVNVCSFFAQLARHTAGENLDRVKAAVRPVLETILITGTEEMLTKAAHRVLNTWAPTSST</sequence>
<reference evidence="2" key="2">
    <citation type="submission" date="2021-10" db="EMBL/GenBank/DDBJ databases">
        <title>Phylogenomics reveals ancestral predisposition of the termite-cultivated fungus Termitomyces towards a domesticated lifestyle.</title>
        <authorList>
            <person name="Auxier B."/>
            <person name="Grum-Grzhimaylo A."/>
            <person name="Cardenas M.E."/>
            <person name="Lodge J.D."/>
            <person name="Laessoe T."/>
            <person name="Pedersen O."/>
            <person name="Smith M.E."/>
            <person name="Kuyper T.W."/>
            <person name="Franco-Molano E.A."/>
            <person name="Baroni T.J."/>
            <person name="Aanen D.K."/>
        </authorList>
    </citation>
    <scope>NUCLEOTIDE SEQUENCE</scope>
    <source>
        <strain evidence="2">AP01</strain>
        <tissue evidence="2">Mycelium</tissue>
    </source>
</reference>